<dbReference type="InterPro" id="IPR053141">
    <property type="entry name" value="Mycobact_SerProt_Inhib_Rv3364c"/>
</dbReference>
<dbReference type="PANTHER" id="PTHR36222">
    <property type="entry name" value="SERINE PROTEASE INHIBITOR RV3364C"/>
    <property type="match status" value="1"/>
</dbReference>
<evidence type="ECO:0000256" key="1">
    <source>
        <dbReference type="SAM" id="MobiDB-lite"/>
    </source>
</evidence>
<comment type="caution">
    <text evidence="3">The sequence shown here is derived from an EMBL/GenBank/DDBJ whole genome shotgun (WGS) entry which is preliminary data.</text>
</comment>
<dbReference type="AlphaFoldDB" id="A0A100XBP3"/>
<evidence type="ECO:0000259" key="2">
    <source>
        <dbReference type="SMART" id="SM00960"/>
    </source>
</evidence>
<accession>A0A100XBP3</accession>
<reference evidence="4" key="2">
    <citation type="submission" date="2016-02" db="EMBL/GenBank/DDBJ databases">
        <title>Draft genome sequence of five rapidly growing Mycobacterium species.</title>
        <authorList>
            <person name="Katahira K."/>
            <person name="Gotou Y."/>
            <person name="Iida K."/>
            <person name="Ogura Y."/>
            <person name="Hayashi T."/>
        </authorList>
    </citation>
    <scope>NUCLEOTIDE SEQUENCE [LARGE SCALE GENOMIC DNA]</scope>
    <source>
        <strain evidence="4">JCM6362</strain>
    </source>
</reference>
<feature type="region of interest" description="Disordered" evidence="1">
    <location>
        <begin position="1"/>
        <end position="20"/>
    </location>
</feature>
<dbReference type="InterPro" id="IPR004942">
    <property type="entry name" value="Roadblock/LAMTOR2_dom"/>
</dbReference>
<dbReference type="SUPFAM" id="SSF103196">
    <property type="entry name" value="Roadblock/LC7 domain"/>
    <property type="match status" value="1"/>
</dbReference>
<dbReference type="Gene3D" id="3.30.450.30">
    <property type="entry name" value="Dynein light chain 2a, cytoplasmic"/>
    <property type="match status" value="1"/>
</dbReference>
<organism evidence="3 4">
    <name type="scientific">Mycolicibacterium thermoresistibile</name>
    <name type="common">Mycobacterium thermoresistibile</name>
    <dbReference type="NCBI Taxonomy" id="1797"/>
    <lineage>
        <taxon>Bacteria</taxon>
        <taxon>Bacillati</taxon>
        <taxon>Actinomycetota</taxon>
        <taxon>Actinomycetes</taxon>
        <taxon>Mycobacteriales</taxon>
        <taxon>Mycobacteriaceae</taxon>
        <taxon>Mycolicibacterium</taxon>
    </lineage>
</organism>
<dbReference type="OrthoDB" id="5187023at2"/>
<dbReference type="Pfam" id="PF03259">
    <property type="entry name" value="Robl_LC7"/>
    <property type="match status" value="1"/>
</dbReference>
<feature type="domain" description="Roadblock/LAMTOR2" evidence="2">
    <location>
        <begin position="26"/>
        <end position="116"/>
    </location>
</feature>
<gene>
    <name evidence="3" type="ORF">RMCT_0611</name>
</gene>
<protein>
    <submittedName>
        <fullName evidence="3">Roadblock/LC7 family protein</fullName>
    </submittedName>
</protein>
<dbReference type="EMBL" id="BCTB01000003">
    <property type="protein sequence ID" value="GAT13640.1"/>
    <property type="molecule type" value="Genomic_DNA"/>
</dbReference>
<dbReference type="RefSeq" id="WP_003928099.1">
    <property type="nucleotide sequence ID" value="NZ_BCTB01000003.1"/>
</dbReference>
<reference evidence="3 4" key="1">
    <citation type="journal article" date="2016" name="Genome Announc.">
        <title>Draft Genome Sequences of Five Rapidly Growing Mycobacterium Species, M. thermoresistibile, M. fortuitum subsp. acetamidolyticum, M. canariasense, M. brisbanense, and M. novocastrense.</title>
        <authorList>
            <person name="Katahira K."/>
            <person name="Ogura Y."/>
            <person name="Gotoh Y."/>
            <person name="Hayashi T."/>
        </authorList>
    </citation>
    <scope>NUCLEOTIDE SEQUENCE [LARGE SCALE GENOMIC DNA]</scope>
    <source>
        <strain evidence="3 4">JCM6362</strain>
    </source>
</reference>
<sequence length="150" mass="15695">MTFPAGGTDTPRGSGPQRPTARESLDWLVSKFAREVPGVSHAILVSADGLLMAASEHMPTERADQLAAVASGLASLSTGAAQLFDGGHVLQSVVEMERGYLLLMRVGDGSHLATLTARSGDIGQIGYEMAILVERVGNVVQAGRRTAQHS</sequence>
<dbReference type="SMART" id="SM00960">
    <property type="entry name" value="Robl_LC7"/>
    <property type="match status" value="1"/>
</dbReference>
<evidence type="ECO:0000313" key="3">
    <source>
        <dbReference type="EMBL" id="GAT13640.1"/>
    </source>
</evidence>
<dbReference type="PANTHER" id="PTHR36222:SF1">
    <property type="entry name" value="SERINE PROTEASE INHIBITOR RV3364C"/>
    <property type="match status" value="1"/>
</dbReference>
<dbReference type="OMA" id="HPDCDIG"/>
<dbReference type="Proteomes" id="UP000069654">
    <property type="component" value="Unassembled WGS sequence"/>
</dbReference>
<dbReference type="STRING" id="1797.RMCT_0611"/>
<evidence type="ECO:0000313" key="4">
    <source>
        <dbReference type="Proteomes" id="UP000069654"/>
    </source>
</evidence>
<proteinExistence type="predicted"/>
<name>A0A100XBP3_MYCTH</name>